<feature type="compositionally biased region" description="Polar residues" evidence="2">
    <location>
        <begin position="25"/>
        <end position="35"/>
    </location>
</feature>
<dbReference type="PANTHER" id="PTHR34598:SF3">
    <property type="entry name" value="OXIDOREDUCTASE AN1597"/>
    <property type="match status" value="1"/>
</dbReference>
<dbReference type="NCBIfam" id="NF041278">
    <property type="entry name" value="CmcJ_NvfI_EfuI"/>
    <property type="match status" value="1"/>
</dbReference>
<name>A0A286UDB9_9AGAM</name>
<reference evidence="3 4" key="1">
    <citation type="journal article" date="2017" name="Mol. Ecol.">
        <title>Comparative and population genomic landscape of Phellinus noxius: A hypervariable fungus causing root rot in trees.</title>
        <authorList>
            <person name="Chung C.L."/>
            <person name="Lee T.J."/>
            <person name="Akiba M."/>
            <person name="Lee H.H."/>
            <person name="Kuo T.H."/>
            <person name="Liu D."/>
            <person name="Ke H.M."/>
            <person name="Yokoi T."/>
            <person name="Roa M.B."/>
            <person name="Lu M.J."/>
            <person name="Chang Y.Y."/>
            <person name="Ann P.J."/>
            <person name="Tsai J.N."/>
            <person name="Chen C.Y."/>
            <person name="Tzean S.S."/>
            <person name="Ota Y."/>
            <person name="Hattori T."/>
            <person name="Sahashi N."/>
            <person name="Liou R.F."/>
            <person name="Kikuchi T."/>
            <person name="Tsai I.J."/>
        </authorList>
    </citation>
    <scope>NUCLEOTIDE SEQUENCE [LARGE SCALE GENOMIC DNA]</scope>
    <source>
        <strain evidence="3 4">FFPRI411160</strain>
    </source>
</reference>
<dbReference type="PANTHER" id="PTHR34598">
    <property type="entry name" value="BLL6449 PROTEIN"/>
    <property type="match status" value="1"/>
</dbReference>
<feature type="region of interest" description="Disordered" evidence="2">
    <location>
        <begin position="117"/>
        <end position="144"/>
    </location>
</feature>
<comment type="caution">
    <text evidence="3">The sequence shown here is derived from an EMBL/GenBank/DDBJ whole genome shotgun (WGS) entry which is preliminary data.</text>
</comment>
<evidence type="ECO:0000256" key="1">
    <source>
        <dbReference type="ARBA" id="ARBA00023604"/>
    </source>
</evidence>
<dbReference type="EMBL" id="NBII01000006">
    <property type="protein sequence ID" value="PAV17601.1"/>
    <property type="molecule type" value="Genomic_DNA"/>
</dbReference>
<dbReference type="Proteomes" id="UP000217199">
    <property type="component" value="Unassembled WGS sequence"/>
</dbReference>
<dbReference type="OrthoDB" id="412788at2759"/>
<feature type="compositionally biased region" description="Basic and acidic residues" evidence="2">
    <location>
        <begin position="117"/>
        <end position="127"/>
    </location>
</feature>
<comment type="similarity">
    <text evidence="1">Belongs to the asaB hydroxylase/desaturase family.</text>
</comment>
<dbReference type="GO" id="GO:0016491">
    <property type="term" value="F:oxidoreductase activity"/>
    <property type="evidence" value="ECO:0007669"/>
    <property type="project" value="InterPro"/>
</dbReference>
<protein>
    <recommendedName>
        <fullName evidence="5">Methyltransferase</fullName>
    </recommendedName>
</protein>
<evidence type="ECO:0000256" key="2">
    <source>
        <dbReference type="SAM" id="MobiDB-lite"/>
    </source>
</evidence>
<feature type="region of interest" description="Disordered" evidence="2">
    <location>
        <begin position="20"/>
        <end position="43"/>
    </location>
</feature>
<dbReference type="InParanoid" id="A0A286UDB9"/>
<evidence type="ECO:0000313" key="3">
    <source>
        <dbReference type="EMBL" id="PAV17601.1"/>
    </source>
</evidence>
<evidence type="ECO:0008006" key="5">
    <source>
        <dbReference type="Google" id="ProtNLM"/>
    </source>
</evidence>
<gene>
    <name evidence="3" type="ORF">PNOK_0608700</name>
</gene>
<dbReference type="AlphaFoldDB" id="A0A286UDB9"/>
<organism evidence="3 4">
    <name type="scientific">Pyrrhoderma noxium</name>
    <dbReference type="NCBI Taxonomy" id="2282107"/>
    <lineage>
        <taxon>Eukaryota</taxon>
        <taxon>Fungi</taxon>
        <taxon>Dikarya</taxon>
        <taxon>Basidiomycota</taxon>
        <taxon>Agaricomycotina</taxon>
        <taxon>Agaricomycetes</taxon>
        <taxon>Hymenochaetales</taxon>
        <taxon>Hymenochaetaceae</taxon>
        <taxon>Pyrrhoderma</taxon>
    </lineage>
</organism>
<dbReference type="STRING" id="2282107.A0A286UDB9"/>
<proteinExistence type="inferred from homology"/>
<evidence type="ECO:0000313" key="4">
    <source>
        <dbReference type="Proteomes" id="UP000217199"/>
    </source>
</evidence>
<accession>A0A286UDB9</accession>
<keyword evidence="4" id="KW-1185">Reference proteome</keyword>
<dbReference type="InterPro" id="IPR044053">
    <property type="entry name" value="AsaB-like"/>
</dbReference>
<sequence length="279" mass="31880">MAIETADTVSTTLIYSVPPADGSKPYQNINASSTTGERDRNYTRTQYQVQIENIRGKEDTVSLDTTGFQFVHAPAQHKKFNNDEEVEREYYPESIELIKKITGASRVVLFDHTIRRNRPGEIDDSPQKRQPVQGVHVDQTTESSIARVHRHVPEDAEKLLQKRFQIINLWRPIENPALDFPLALCDYRSVDIKDDLVATSLIYPDRKGETFLVKHNPNHRWKYLRGITPEEIVLIKCFDSVQDGSVAVLTPHTAFIDPSTPPDAPLRQSIELRALVFYD</sequence>